<dbReference type="SUPFAM" id="SSF47473">
    <property type="entry name" value="EF-hand"/>
    <property type="match status" value="1"/>
</dbReference>
<organism evidence="3 4">
    <name type="scientific">Stylonychia lemnae</name>
    <name type="common">Ciliate</name>
    <dbReference type="NCBI Taxonomy" id="5949"/>
    <lineage>
        <taxon>Eukaryota</taxon>
        <taxon>Sar</taxon>
        <taxon>Alveolata</taxon>
        <taxon>Ciliophora</taxon>
        <taxon>Intramacronucleata</taxon>
        <taxon>Spirotrichea</taxon>
        <taxon>Stichotrichia</taxon>
        <taxon>Sporadotrichida</taxon>
        <taxon>Oxytrichidae</taxon>
        <taxon>Stylonychinae</taxon>
        <taxon>Stylonychia</taxon>
    </lineage>
</organism>
<dbReference type="PROSITE" id="PS50222">
    <property type="entry name" value="EF_HAND_2"/>
    <property type="match status" value="1"/>
</dbReference>
<gene>
    <name evidence="3" type="primary">Contig7356.g7862</name>
    <name evidence="3" type="ORF">STYLEM_13915</name>
</gene>
<dbReference type="PROSITE" id="PS00018">
    <property type="entry name" value="EF_HAND_1"/>
    <property type="match status" value="1"/>
</dbReference>
<evidence type="ECO:0000256" key="1">
    <source>
        <dbReference type="ARBA" id="ARBA00022837"/>
    </source>
</evidence>
<dbReference type="OrthoDB" id="26525at2759"/>
<dbReference type="InParanoid" id="A0A078ASA2"/>
<dbReference type="InterPro" id="IPR018247">
    <property type="entry name" value="EF_Hand_1_Ca_BS"/>
</dbReference>
<dbReference type="InterPro" id="IPR011992">
    <property type="entry name" value="EF-hand-dom_pair"/>
</dbReference>
<keyword evidence="4" id="KW-1185">Reference proteome</keyword>
<proteinExistence type="predicted"/>
<feature type="domain" description="EF-hand" evidence="2">
    <location>
        <begin position="52"/>
        <end position="85"/>
    </location>
</feature>
<dbReference type="EMBL" id="CCKQ01013204">
    <property type="protein sequence ID" value="CDW84846.1"/>
    <property type="molecule type" value="Genomic_DNA"/>
</dbReference>
<dbReference type="Proteomes" id="UP000039865">
    <property type="component" value="Unassembled WGS sequence"/>
</dbReference>
<protein>
    <submittedName>
        <fullName evidence="3">Ef-hand calcium-binding domain-containing protein 11</fullName>
    </submittedName>
</protein>
<reference evidence="3 4" key="1">
    <citation type="submission" date="2014-06" db="EMBL/GenBank/DDBJ databases">
        <authorList>
            <person name="Swart Estienne"/>
        </authorList>
    </citation>
    <scope>NUCLEOTIDE SEQUENCE [LARGE SCALE GENOMIC DNA]</scope>
    <source>
        <strain evidence="3 4">130c</strain>
    </source>
</reference>
<accession>A0A078ASA2</accession>
<dbReference type="Pfam" id="PF13499">
    <property type="entry name" value="EF-hand_7"/>
    <property type="match status" value="1"/>
</dbReference>
<dbReference type="InterPro" id="IPR002048">
    <property type="entry name" value="EF_hand_dom"/>
</dbReference>
<evidence type="ECO:0000259" key="2">
    <source>
        <dbReference type="PROSITE" id="PS50222"/>
    </source>
</evidence>
<keyword evidence="1" id="KW-0106">Calcium</keyword>
<name>A0A078ASA2_STYLE</name>
<dbReference type="AlphaFoldDB" id="A0A078ASA2"/>
<evidence type="ECO:0000313" key="3">
    <source>
        <dbReference type="EMBL" id="CDW84846.1"/>
    </source>
</evidence>
<dbReference type="Gene3D" id="1.10.238.10">
    <property type="entry name" value="EF-hand"/>
    <property type="match status" value="1"/>
</dbReference>
<sequence length="85" mass="10179">MSLYLQQLTEKKRQQNIDPIEEAWIMIGGKEKGFITIKGYFEQFDRFMPKLADRDVAIELFQEIDSDRDGKLTYKDFYEAMLFEL</sequence>
<dbReference type="GO" id="GO:0005509">
    <property type="term" value="F:calcium ion binding"/>
    <property type="evidence" value="ECO:0007669"/>
    <property type="project" value="InterPro"/>
</dbReference>
<evidence type="ECO:0000313" key="4">
    <source>
        <dbReference type="Proteomes" id="UP000039865"/>
    </source>
</evidence>